<evidence type="ECO:0000256" key="1">
    <source>
        <dbReference type="SAM" id="MobiDB-lite"/>
    </source>
</evidence>
<dbReference type="AlphaFoldDB" id="A0A2K2FSR7"/>
<proteinExistence type="predicted"/>
<evidence type="ECO:0008006" key="5">
    <source>
        <dbReference type="Google" id="ProtNLM"/>
    </source>
</evidence>
<evidence type="ECO:0000313" key="3">
    <source>
        <dbReference type="EMBL" id="PNU01827.1"/>
    </source>
</evidence>
<dbReference type="Proteomes" id="UP000236327">
    <property type="component" value="Unassembled WGS sequence"/>
</dbReference>
<feature type="region of interest" description="Disordered" evidence="1">
    <location>
        <begin position="18"/>
        <end position="48"/>
    </location>
</feature>
<organism evidence="3 4">
    <name type="scientific">Novosphingobium guangzhouense</name>
    <dbReference type="NCBI Taxonomy" id="1850347"/>
    <lineage>
        <taxon>Bacteria</taxon>
        <taxon>Pseudomonadati</taxon>
        <taxon>Pseudomonadota</taxon>
        <taxon>Alphaproteobacteria</taxon>
        <taxon>Sphingomonadales</taxon>
        <taxon>Sphingomonadaceae</taxon>
        <taxon>Novosphingobium</taxon>
    </lineage>
</organism>
<accession>A0A2K2FSR7</accession>
<gene>
    <name evidence="3" type="ORF">A8V01_11440</name>
</gene>
<comment type="caution">
    <text evidence="3">The sequence shown here is derived from an EMBL/GenBank/DDBJ whole genome shotgun (WGS) entry which is preliminary data.</text>
</comment>
<name>A0A2K2FSR7_9SPHN</name>
<keyword evidence="4" id="KW-1185">Reference proteome</keyword>
<feature type="compositionally biased region" description="Polar residues" evidence="1">
    <location>
        <begin position="18"/>
        <end position="28"/>
    </location>
</feature>
<reference evidence="3 4" key="1">
    <citation type="submission" date="2016-05" db="EMBL/GenBank/DDBJ databases">
        <title>Complete genome sequence of Novosphingobium guangzhouense SA925(T).</title>
        <authorList>
            <person name="Sha S."/>
        </authorList>
    </citation>
    <scope>NUCLEOTIDE SEQUENCE [LARGE SCALE GENOMIC DNA]</scope>
    <source>
        <strain evidence="3 4">SA925</strain>
    </source>
</reference>
<evidence type="ECO:0000256" key="2">
    <source>
        <dbReference type="SAM" id="SignalP"/>
    </source>
</evidence>
<protein>
    <recommendedName>
        <fullName evidence="5">Lipoprotein</fullName>
    </recommendedName>
</protein>
<feature type="signal peptide" evidence="2">
    <location>
        <begin position="1"/>
        <end position="19"/>
    </location>
</feature>
<evidence type="ECO:0000313" key="4">
    <source>
        <dbReference type="Proteomes" id="UP000236327"/>
    </source>
</evidence>
<feature type="chain" id="PRO_5014400946" description="Lipoprotein" evidence="2">
    <location>
        <begin position="20"/>
        <end position="139"/>
    </location>
</feature>
<sequence length="139" mass="14469">MPLAAASLALALSACSATGGSVASTPAPTQGKRIKGIPATRQPTRTAPRDATVQMVPGLEGVIGANQGQLTRMFGQPRLDVWEGDARKLQFTGTACVLDVFLYPSTGSKEPHATYVETRRSSDGQNVDRAACVAALKGK</sequence>
<keyword evidence="2" id="KW-0732">Signal</keyword>
<dbReference type="EMBL" id="LYMM01000106">
    <property type="protein sequence ID" value="PNU01827.1"/>
    <property type="molecule type" value="Genomic_DNA"/>
</dbReference>